<dbReference type="RefSeq" id="WP_077834762.1">
    <property type="nucleotide sequence ID" value="NZ_CP096984.1"/>
</dbReference>
<geneLocation type="plasmid" evidence="1 2">
    <name>p330</name>
</geneLocation>
<dbReference type="PROSITE" id="PS50206">
    <property type="entry name" value="RHODANESE_3"/>
    <property type="match status" value="1"/>
</dbReference>
<organism evidence="1 2">
    <name type="scientific">Clostridium felsineum</name>
    <dbReference type="NCBI Taxonomy" id="36839"/>
    <lineage>
        <taxon>Bacteria</taxon>
        <taxon>Bacillati</taxon>
        <taxon>Bacillota</taxon>
        <taxon>Clostridia</taxon>
        <taxon>Eubacteriales</taxon>
        <taxon>Clostridiaceae</taxon>
        <taxon>Clostridium</taxon>
    </lineage>
</organism>
<protein>
    <submittedName>
        <fullName evidence="1">Thiosulfate sulfurtransferase GlpE</fullName>
        <ecNumber evidence="1">2.8.1.1</ecNumber>
    </submittedName>
</protein>
<dbReference type="KEGG" id="crw:CROST_045700"/>
<dbReference type="Gene3D" id="3.40.250.10">
    <property type="entry name" value="Rhodanese-like domain"/>
    <property type="match status" value="1"/>
</dbReference>
<dbReference type="EC" id="2.8.1.1" evidence="1"/>
<dbReference type="InterPro" id="IPR001763">
    <property type="entry name" value="Rhodanese-like_dom"/>
</dbReference>
<accession>A0A1S8LZ35</accession>
<keyword evidence="1" id="KW-0808">Transferase</keyword>
<dbReference type="SMART" id="SM00450">
    <property type="entry name" value="RHOD"/>
    <property type="match status" value="1"/>
</dbReference>
<evidence type="ECO:0000313" key="1">
    <source>
        <dbReference type="EMBL" id="URZ13792.1"/>
    </source>
</evidence>
<dbReference type="Proteomes" id="UP000190951">
    <property type="component" value="Plasmid p330"/>
</dbReference>
<dbReference type="AlphaFoldDB" id="A0A1S8LZ35"/>
<sequence>MSSILNKKNFEAISAHDLQDKLGNIHIIDVRENEEFEEGHIPTAKNIPMDSLLAAPKKYISKDDKYYIVCELGVKSKETCEKLSSEGYNVVNIYDGFDNYEDPVQR</sequence>
<dbReference type="EMBL" id="CP096984">
    <property type="protein sequence ID" value="URZ13792.1"/>
    <property type="molecule type" value="Genomic_DNA"/>
</dbReference>
<dbReference type="PANTHER" id="PTHR43031:SF17">
    <property type="entry name" value="SULFURTRANSFERASE YTWF-RELATED"/>
    <property type="match status" value="1"/>
</dbReference>
<dbReference type="Pfam" id="PF00581">
    <property type="entry name" value="Rhodanese"/>
    <property type="match status" value="1"/>
</dbReference>
<evidence type="ECO:0000313" key="2">
    <source>
        <dbReference type="Proteomes" id="UP000190951"/>
    </source>
</evidence>
<keyword evidence="2" id="KW-1185">Reference proteome</keyword>
<dbReference type="InterPro" id="IPR050229">
    <property type="entry name" value="GlpE_sulfurtransferase"/>
</dbReference>
<dbReference type="STRING" id="84029.CROST_11780"/>
<proteinExistence type="predicted"/>
<gene>
    <name evidence="1" type="primary">glpE_2</name>
    <name evidence="1" type="ORF">CROST_045700</name>
</gene>
<reference evidence="1 2" key="1">
    <citation type="submission" date="2022-04" db="EMBL/GenBank/DDBJ databases">
        <title>Genome sequence of C. roseum typestrain.</title>
        <authorList>
            <person name="Poehlein A."/>
            <person name="Schoch T."/>
            <person name="Duerre P."/>
            <person name="Daniel R."/>
        </authorList>
    </citation>
    <scope>NUCLEOTIDE SEQUENCE [LARGE SCALE GENOMIC DNA]</scope>
    <source>
        <strain evidence="1 2">DSM 7320</strain>
        <plasmid evidence="1 2">p330</plasmid>
    </source>
</reference>
<keyword evidence="1" id="KW-0614">Plasmid</keyword>
<dbReference type="PANTHER" id="PTHR43031">
    <property type="entry name" value="FAD-DEPENDENT OXIDOREDUCTASE"/>
    <property type="match status" value="1"/>
</dbReference>
<dbReference type="GO" id="GO:0004792">
    <property type="term" value="F:thiosulfate-cyanide sulfurtransferase activity"/>
    <property type="evidence" value="ECO:0007669"/>
    <property type="project" value="UniProtKB-EC"/>
</dbReference>
<dbReference type="InterPro" id="IPR036873">
    <property type="entry name" value="Rhodanese-like_dom_sf"/>
</dbReference>
<dbReference type="SUPFAM" id="SSF52821">
    <property type="entry name" value="Rhodanese/Cell cycle control phosphatase"/>
    <property type="match status" value="1"/>
</dbReference>
<dbReference type="CDD" id="cd00158">
    <property type="entry name" value="RHOD"/>
    <property type="match status" value="1"/>
</dbReference>
<name>A0A1S8LZ35_9CLOT</name>